<evidence type="ECO:0000313" key="2">
    <source>
        <dbReference type="EMBL" id="QZO02491.1"/>
    </source>
</evidence>
<protein>
    <submittedName>
        <fullName evidence="2">Uncharacterized protein</fullName>
    </submittedName>
</protein>
<name>A0A9E6UPK6_9HYPH</name>
<dbReference type="EMBL" id="CP081869">
    <property type="protein sequence ID" value="QZO02491.1"/>
    <property type="molecule type" value="Genomic_DNA"/>
</dbReference>
<keyword evidence="1" id="KW-0472">Membrane</keyword>
<keyword evidence="1" id="KW-0812">Transmembrane</keyword>
<dbReference type="KEGG" id="cmet:K6K41_22485"/>
<organism evidence="2 3">
    <name type="scientific">Chenggangzhangella methanolivorans</name>
    <dbReference type="NCBI Taxonomy" id="1437009"/>
    <lineage>
        <taxon>Bacteria</taxon>
        <taxon>Pseudomonadati</taxon>
        <taxon>Pseudomonadota</taxon>
        <taxon>Alphaproteobacteria</taxon>
        <taxon>Hyphomicrobiales</taxon>
        <taxon>Methylopilaceae</taxon>
        <taxon>Chenggangzhangella</taxon>
    </lineage>
</organism>
<evidence type="ECO:0000313" key="3">
    <source>
        <dbReference type="Proteomes" id="UP000825701"/>
    </source>
</evidence>
<evidence type="ECO:0000256" key="1">
    <source>
        <dbReference type="SAM" id="Phobius"/>
    </source>
</evidence>
<dbReference type="AlphaFoldDB" id="A0A9E6UPK6"/>
<feature type="transmembrane region" description="Helical" evidence="1">
    <location>
        <begin position="88"/>
        <end position="109"/>
    </location>
</feature>
<keyword evidence="3" id="KW-1185">Reference proteome</keyword>
<keyword evidence="1" id="KW-1133">Transmembrane helix</keyword>
<gene>
    <name evidence="2" type="ORF">K6K41_22485</name>
</gene>
<sequence length="136" mass="14353">MDLFAERLDALGPDFSRWPAAEGAAARALTLRSEEARRLHDEARRMHALVGEAAAADMPNGLAFRIVAEVASRRSDKLGWLFASPRRFGFAGLGFCVAALAIGVALGSIGQPAQADDGGDFDFGSAFSLTLTDGDL</sequence>
<reference evidence="2" key="1">
    <citation type="submission" date="2021-08" db="EMBL/GenBank/DDBJ databases">
        <authorList>
            <person name="Zhang H."/>
            <person name="Xu M."/>
            <person name="Yu Z."/>
            <person name="Yang L."/>
            <person name="Cai Y."/>
        </authorList>
    </citation>
    <scope>NUCLEOTIDE SEQUENCE</scope>
    <source>
        <strain evidence="2">CHL1</strain>
    </source>
</reference>
<proteinExistence type="predicted"/>
<dbReference type="Proteomes" id="UP000825701">
    <property type="component" value="Chromosome"/>
</dbReference>
<accession>A0A9E6UPK6</accession>